<dbReference type="PROSITE" id="PS50977">
    <property type="entry name" value="HTH_TETR_2"/>
    <property type="match status" value="1"/>
</dbReference>
<dbReference type="PANTHER" id="PTHR30055:SF175">
    <property type="entry name" value="HTH-TYPE TRANSCRIPTIONAL REPRESSOR KSTR2"/>
    <property type="match status" value="1"/>
</dbReference>
<accession>A0A918UCS9</accession>
<keyword evidence="1" id="KW-0678">Repressor</keyword>
<dbReference type="InterPro" id="IPR009057">
    <property type="entry name" value="Homeodomain-like_sf"/>
</dbReference>
<dbReference type="Proteomes" id="UP000648075">
    <property type="component" value="Unassembled WGS sequence"/>
</dbReference>
<evidence type="ECO:0000313" key="8">
    <source>
        <dbReference type="Proteomes" id="UP000648075"/>
    </source>
</evidence>
<dbReference type="GO" id="GO:0000976">
    <property type="term" value="F:transcription cis-regulatory region binding"/>
    <property type="evidence" value="ECO:0007669"/>
    <property type="project" value="TreeGrafter"/>
</dbReference>
<keyword evidence="3 5" id="KW-0238">DNA-binding</keyword>
<comment type="caution">
    <text evidence="7">The sequence shown here is derived from an EMBL/GenBank/DDBJ whole genome shotgun (WGS) entry which is preliminary data.</text>
</comment>
<keyword evidence="4" id="KW-0804">Transcription</keyword>
<dbReference type="AlphaFoldDB" id="A0A918UCS9"/>
<evidence type="ECO:0000256" key="3">
    <source>
        <dbReference type="ARBA" id="ARBA00023125"/>
    </source>
</evidence>
<dbReference type="Pfam" id="PF00440">
    <property type="entry name" value="TetR_N"/>
    <property type="match status" value="1"/>
</dbReference>
<dbReference type="Pfam" id="PF17932">
    <property type="entry name" value="TetR_C_24"/>
    <property type="match status" value="1"/>
</dbReference>
<organism evidence="7 8">
    <name type="scientific">Novosphingobium colocasiae</name>
    <dbReference type="NCBI Taxonomy" id="1256513"/>
    <lineage>
        <taxon>Bacteria</taxon>
        <taxon>Pseudomonadati</taxon>
        <taxon>Pseudomonadota</taxon>
        <taxon>Alphaproteobacteria</taxon>
        <taxon>Sphingomonadales</taxon>
        <taxon>Sphingomonadaceae</taxon>
        <taxon>Novosphingobium</taxon>
    </lineage>
</organism>
<reference evidence="7" key="2">
    <citation type="submission" date="2020-09" db="EMBL/GenBank/DDBJ databases">
        <authorList>
            <person name="Sun Q."/>
            <person name="Kim S."/>
        </authorList>
    </citation>
    <scope>NUCLEOTIDE SEQUENCE</scope>
    <source>
        <strain evidence="7">KCTC 32255</strain>
    </source>
</reference>
<evidence type="ECO:0000256" key="1">
    <source>
        <dbReference type="ARBA" id="ARBA00022491"/>
    </source>
</evidence>
<evidence type="ECO:0000256" key="2">
    <source>
        <dbReference type="ARBA" id="ARBA00023015"/>
    </source>
</evidence>
<dbReference type="PANTHER" id="PTHR30055">
    <property type="entry name" value="HTH-TYPE TRANSCRIPTIONAL REGULATOR RUTR"/>
    <property type="match status" value="1"/>
</dbReference>
<dbReference type="SUPFAM" id="SSF48498">
    <property type="entry name" value="Tetracyclin repressor-like, C-terminal domain"/>
    <property type="match status" value="1"/>
</dbReference>
<protein>
    <submittedName>
        <fullName evidence="7">TetR family transcriptional regulator</fullName>
    </submittedName>
</protein>
<dbReference type="InterPro" id="IPR036271">
    <property type="entry name" value="Tet_transcr_reg_TetR-rel_C_sf"/>
</dbReference>
<evidence type="ECO:0000259" key="6">
    <source>
        <dbReference type="PROSITE" id="PS50977"/>
    </source>
</evidence>
<evidence type="ECO:0000313" key="7">
    <source>
        <dbReference type="EMBL" id="GGY90818.1"/>
    </source>
</evidence>
<evidence type="ECO:0000256" key="4">
    <source>
        <dbReference type="ARBA" id="ARBA00023163"/>
    </source>
</evidence>
<keyword evidence="2" id="KW-0805">Transcription regulation</keyword>
<dbReference type="EMBL" id="BMZA01000001">
    <property type="protein sequence ID" value="GGY90818.1"/>
    <property type="molecule type" value="Genomic_DNA"/>
</dbReference>
<evidence type="ECO:0000256" key="5">
    <source>
        <dbReference type="PROSITE-ProRule" id="PRU00335"/>
    </source>
</evidence>
<feature type="DNA-binding region" description="H-T-H motif" evidence="5">
    <location>
        <begin position="34"/>
        <end position="53"/>
    </location>
</feature>
<dbReference type="GO" id="GO:0003700">
    <property type="term" value="F:DNA-binding transcription factor activity"/>
    <property type="evidence" value="ECO:0007669"/>
    <property type="project" value="TreeGrafter"/>
</dbReference>
<dbReference type="SUPFAM" id="SSF46689">
    <property type="entry name" value="Homeodomain-like"/>
    <property type="match status" value="1"/>
</dbReference>
<gene>
    <name evidence="7" type="ORF">GCM10011614_01870</name>
</gene>
<dbReference type="Gene3D" id="1.10.357.10">
    <property type="entry name" value="Tetracycline Repressor, domain 2"/>
    <property type="match status" value="1"/>
</dbReference>
<dbReference type="InterPro" id="IPR041490">
    <property type="entry name" value="KstR2_TetR_C"/>
</dbReference>
<proteinExistence type="predicted"/>
<reference evidence="7" key="1">
    <citation type="journal article" date="2014" name="Int. J. Syst. Evol. Microbiol.">
        <title>Complete genome sequence of Corynebacterium casei LMG S-19264T (=DSM 44701T), isolated from a smear-ripened cheese.</title>
        <authorList>
            <consortium name="US DOE Joint Genome Institute (JGI-PGF)"/>
            <person name="Walter F."/>
            <person name="Albersmeier A."/>
            <person name="Kalinowski J."/>
            <person name="Ruckert C."/>
        </authorList>
    </citation>
    <scope>NUCLEOTIDE SEQUENCE</scope>
    <source>
        <strain evidence="7">KCTC 32255</strain>
    </source>
</reference>
<dbReference type="PRINTS" id="PR00455">
    <property type="entry name" value="HTHTETR"/>
</dbReference>
<sequence length="198" mass="21268">MAIAPNADQEGGPRGAIMNVAMHLFGKQGFTGTSMRDIANAVGLLPGSLYAHIQSKEALLLSIVSDGIGRFLAAVGPLAAGSGTPAERLRKMIVAHVEVVADNPERSQVVFHQWRFLGEGNLPVAVDRRRQYESLFITVVEQGVSSGEMRSDIDLRIEVRTILGALNWTPEWFSPNGKLGAGEVGEHMANTLLRGILA</sequence>
<dbReference type="Gene3D" id="1.10.10.60">
    <property type="entry name" value="Homeodomain-like"/>
    <property type="match status" value="1"/>
</dbReference>
<dbReference type="RefSeq" id="WP_189619218.1">
    <property type="nucleotide sequence ID" value="NZ_BMZA01000001.1"/>
</dbReference>
<feature type="domain" description="HTH tetR-type" evidence="6">
    <location>
        <begin position="11"/>
        <end position="71"/>
    </location>
</feature>
<name>A0A918UCS9_9SPHN</name>
<keyword evidence="8" id="KW-1185">Reference proteome</keyword>
<dbReference type="InterPro" id="IPR001647">
    <property type="entry name" value="HTH_TetR"/>
</dbReference>
<dbReference type="InterPro" id="IPR050109">
    <property type="entry name" value="HTH-type_TetR-like_transc_reg"/>
</dbReference>